<keyword evidence="2" id="KW-1185">Reference proteome</keyword>
<evidence type="ECO:0000313" key="2">
    <source>
        <dbReference type="Proteomes" id="UP001295740"/>
    </source>
</evidence>
<gene>
    <name evidence="1" type="ORF">KHLLAP_LOCUS1108</name>
</gene>
<comment type="caution">
    <text evidence="1">The sequence shown here is derived from an EMBL/GenBank/DDBJ whole genome shotgun (WGS) entry which is preliminary data.</text>
</comment>
<name>A0AAI8YDD7_9PEZI</name>
<dbReference type="AlphaFoldDB" id="A0AAI8YDD7"/>
<dbReference type="Proteomes" id="UP001295740">
    <property type="component" value="Unassembled WGS sequence"/>
</dbReference>
<proteinExistence type="predicted"/>
<dbReference type="EMBL" id="CAUWAG010000003">
    <property type="protein sequence ID" value="CAJ2500640.1"/>
    <property type="molecule type" value="Genomic_DNA"/>
</dbReference>
<protein>
    <submittedName>
        <fullName evidence="1">Uu.00g034930.m01.CDS01</fullName>
    </submittedName>
</protein>
<organism evidence="1 2">
    <name type="scientific">Anthostomella pinea</name>
    <dbReference type="NCBI Taxonomy" id="933095"/>
    <lineage>
        <taxon>Eukaryota</taxon>
        <taxon>Fungi</taxon>
        <taxon>Dikarya</taxon>
        <taxon>Ascomycota</taxon>
        <taxon>Pezizomycotina</taxon>
        <taxon>Sordariomycetes</taxon>
        <taxon>Xylariomycetidae</taxon>
        <taxon>Xylariales</taxon>
        <taxon>Xylariaceae</taxon>
        <taxon>Anthostomella</taxon>
    </lineage>
</organism>
<evidence type="ECO:0000313" key="1">
    <source>
        <dbReference type="EMBL" id="CAJ2500640.1"/>
    </source>
</evidence>
<accession>A0AAI8YDD7</accession>
<reference evidence="1" key="1">
    <citation type="submission" date="2023-10" db="EMBL/GenBank/DDBJ databases">
        <authorList>
            <person name="Hackl T."/>
        </authorList>
    </citation>
    <scope>NUCLEOTIDE SEQUENCE</scope>
</reference>
<sequence length="59" mass="6888">MEPVTRVYTHTSIEATLLTTPGEEALIRGIVQYASKYLFREFPKIMQQQSLKIVLRDFE</sequence>